<organism evidence="2 3">
    <name type="scientific">Nephila pilipes</name>
    <name type="common">Giant wood spider</name>
    <name type="synonym">Nephila maculata</name>
    <dbReference type="NCBI Taxonomy" id="299642"/>
    <lineage>
        <taxon>Eukaryota</taxon>
        <taxon>Metazoa</taxon>
        <taxon>Ecdysozoa</taxon>
        <taxon>Arthropoda</taxon>
        <taxon>Chelicerata</taxon>
        <taxon>Arachnida</taxon>
        <taxon>Araneae</taxon>
        <taxon>Araneomorphae</taxon>
        <taxon>Entelegynae</taxon>
        <taxon>Araneoidea</taxon>
        <taxon>Nephilidae</taxon>
        <taxon>Nephila</taxon>
    </lineage>
</organism>
<reference evidence="2" key="1">
    <citation type="submission" date="2020-08" db="EMBL/GenBank/DDBJ databases">
        <title>Multicomponent nature underlies the extraordinary mechanical properties of spider dragline silk.</title>
        <authorList>
            <person name="Kono N."/>
            <person name="Nakamura H."/>
            <person name="Mori M."/>
            <person name="Yoshida Y."/>
            <person name="Ohtoshi R."/>
            <person name="Malay A.D."/>
            <person name="Moran D.A.P."/>
            <person name="Tomita M."/>
            <person name="Numata K."/>
            <person name="Arakawa K."/>
        </authorList>
    </citation>
    <scope>NUCLEOTIDE SEQUENCE</scope>
</reference>
<name>A0A8X6PN91_NEPPI</name>
<dbReference type="GO" id="GO:0003824">
    <property type="term" value="F:catalytic activity"/>
    <property type="evidence" value="ECO:0007669"/>
    <property type="project" value="InterPro"/>
</dbReference>
<protein>
    <recommendedName>
        <fullName evidence="1">Endonuclease/exonuclease/phosphatase domain-containing protein</fullName>
    </recommendedName>
</protein>
<dbReference type="Pfam" id="PF14529">
    <property type="entry name" value="Exo_endo_phos_2"/>
    <property type="match status" value="1"/>
</dbReference>
<dbReference type="Proteomes" id="UP000887013">
    <property type="component" value="Unassembled WGS sequence"/>
</dbReference>
<feature type="domain" description="Endonuclease/exonuclease/phosphatase" evidence="1">
    <location>
        <begin position="5"/>
        <end position="96"/>
    </location>
</feature>
<dbReference type="Gene3D" id="3.60.10.10">
    <property type="entry name" value="Endonuclease/exonuclease/phosphatase"/>
    <property type="match status" value="1"/>
</dbReference>
<dbReference type="EMBL" id="BMAW01071166">
    <property type="protein sequence ID" value="GFT76831.1"/>
    <property type="molecule type" value="Genomic_DNA"/>
</dbReference>
<evidence type="ECO:0000313" key="2">
    <source>
        <dbReference type="EMBL" id="GFT76831.1"/>
    </source>
</evidence>
<comment type="caution">
    <text evidence="2">The sequence shown here is derived from an EMBL/GenBank/DDBJ whole genome shotgun (WGS) entry which is preliminary data.</text>
</comment>
<dbReference type="InterPro" id="IPR005135">
    <property type="entry name" value="Endo/exonuclease/phosphatase"/>
</dbReference>
<proteinExistence type="predicted"/>
<dbReference type="OrthoDB" id="6433336at2759"/>
<accession>A0A8X6PN91</accession>
<keyword evidence="3" id="KW-1185">Reference proteome</keyword>
<dbReference type="AlphaFoldDB" id="A0A8X6PN91"/>
<dbReference type="SUPFAM" id="SSF56219">
    <property type="entry name" value="DNase I-like"/>
    <property type="match status" value="1"/>
</dbReference>
<dbReference type="InterPro" id="IPR036691">
    <property type="entry name" value="Endo/exonu/phosph_ase_sf"/>
</dbReference>
<evidence type="ECO:0000259" key="1">
    <source>
        <dbReference type="Pfam" id="PF14529"/>
    </source>
</evidence>
<sequence>MTCKKIFRNRSNCLVLGDLNAKHHTWSPTSRVKAAGNSVFKFSHTFDVDILAPNDPIHYPNNQNYLPLTIDLGISRGLQNITVSTSLELPSDHYPVCL</sequence>
<gene>
    <name evidence="2" type="ORF">NPIL_94391</name>
</gene>
<evidence type="ECO:0000313" key="3">
    <source>
        <dbReference type="Proteomes" id="UP000887013"/>
    </source>
</evidence>